<accession>A0A8S5L6D3</accession>
<evidence type="ECO:0000256" key="1">
    <source>
        <dbReference type="SAM" id="MobiDB-lite"/>
    </source>
</evidence>
<organism evidence="2">
    <name type="scientific">Myoviridae sp. ctOoC8</name>
    <dbReference type="NCBI Taxonomy" id="2823542"/>
    <lineage>
        <taxon>Viruses</taxon>
        <taxon>Duplodnaviria</taxon>
        <taxon>Heunggongvirae</taxon>
        <taxon>Uroviricota</taxon>
        <taxon>Caudoviricetes</taxon>
    </lineage>
</organism>
<sequence>MKKHTAAAIDYFSRHHSNECHITADGRVFHKKEGAESFASTLEDRTIESFTRREAEASADQNSADEDKVDNGKELLSPDTPDASNTEDNTLQDADTLSGENTERAEKIKELENLELIPKNYNQMKSLASYFKLEVGVKANAEDLISVLTEFKSKLEK</sequence>
<feature type="region of interest" description="Disordered" evidence="1">
    <location>
        <begin position="50"/>
        <end position="105"/>
    </location>
</feature>
<proteinExistence type="predicted"/>
<dbReference type="EMBL" id="BK014641">
    <property type="protein sequence ID" value="DAD65342.1"/>
    <property type="molecule type" value="Genomic_DNA"/>
</dbReference>
<protein>
    <submittedName>
        <fullName evidence="2">Uncharacterized protein</fullName>
    </submittedName>
</protein>
<reference evidence="2" key="1">
    <citation type="journal article" date="2021" name="Proc. Natl. Acad. Sci. U.S.A.">
        <title>A Catalog of Tens of Thousands of Viruses from Human Metagenomes Reveals Hidden Associations with Chronic Diseases.</title>
        <authorList>
            <person name="Tisza M.J."/>
            <person name="Buck C.B."/>
        </authorList>
    </citation>
    <scope>NUCLEOTIDE SEQUENCE</scope>
    <source>
        <strain evidence="2">CtOoC8</strain>
    </source>
</reference>
<name>A0A8S5L6D3_9CAUD</name>
<feature type="compositionally biased region" description="Polar residues" evidence="1">
    <location>
        <begin position="82"/>
        <end position="100"/>
    </location>
</feature>
<evidence type="ECO:0000313" key="2">
    <source>
        <dbReference type="EMBL" id="DAD65342.1"/>
    </source>
</evidence>